<dbReference type="EMBL" id="JAVRHU010000001">
    <property type="protein sequence ID" value="MDT0620745.1"/>
    <property type="molecule type" value="Genomic_DNA"/>
</dbReference>
<gene>
    <name evidence="2" type="ORF">RM520_03850</name>
</gene>
<evidence type="ECO:0000313" key="2">
    <source>
        <dbReference type="EMBL" id="MDT0620745.1"/>
    </source>
</evidence>
<organism evidence="2 3">
    <name type="scientific">Croceitalea vernalis</name>
    <dbReference type="NCBI Taxonomy" id="3075599"/>
    <lineage>
        <taxon>Bacteria</taxon>
        <taxon>Pseudomonadati</taxon>
        <taxon>Bacteroidota</taxon>
        <taxon>Flavobacteriia</taxon>
        <taxon>Flavobacteriales</taxon>
        <taxon>Flavobacteriaceae</taxon>
        <taxon>Croceitalea</taxon>
    </lineage>
</organism>
<keyword evidence="3" id="KW-1185">Reference proteome</keyword>
<sequence length="183" mass="20884">MKSRKINSDRILGISAMAISVLTLAIFIYQTDIMRVQSKLSVKPRLDFTTNQGGNDSLVTYQEVLENKGLGPAIIDSIYFMHEKKSFPLNAESFFEKNYPKLLEYGYLSQHAELGEGTTLTPNEERSLFVYKLPASNLESVFEYLGITSIDEIPFYIEVTFTSIYEDELWLTNTNKSVPKKIK</sequence>
<keyword evidence="1" id="KW-0812">Transmembrane</keyword>
<dbReference type="Proteomes" id="UP001250662">
    <property type="component" value="Unassembled WGS sequence"/>
</dbReference>
<accession>A0ABU3BEZ8</accession>
<evidence type="ECO:0000256" key="1">
    <source>
        <dbReference type="SAM" id="Phobius"/>
    </source>
</evidence>
<comment type="caution">
    <text evidence="2">The sequence shown here is derived from an EMBL/GenBank/DDBJ whole genome shotgun (WGS) entry which is preliminary data.</text>
</comment>
<protein>
    <submittedName>
        <fullName evidence="2">Uncharacterized protein</fullName>
    </submittedName>
</protein>
<keyword evidence="1" id="KW-1133">Transmembrane helix</keyword>
<reference evidence="2 3" key="1">
    <citation type="submission" date="2023-09" db="EMBL/GenBank/DDBJ databases">
        <authorList>
            <person name="Rey-Velasco X."/>
        </authorList>
    </citation>
    <scope>NUCLEOTIDE SEQUENCE [LARGE SCALE GENOMIC DNA]</scope>
    <source>
        <strain evidence="2 3">P007</strain>
    </source>
</reference>
<proteinExistence type="predicted"/>
<evidence type="ECO:0000313" key="3">
    <source>
        <dbReference type="Proteomes" id="UP001250662"/>
    </source>
</evidence>
<keyword evidence="1" id="KW-0472">Membrane</keyword>
<name>A0ABU3BEZ8_9FLAO</name>
<feature type="transmembrane region" description="Helical" evidence="1">
    <location>
        <begin position="12"/>
        <end position="29"/>
    </location>
</feature>
<dbReference type="RefSeq" id="WP_311387032.1">
    <property type="nucleotide sequence ID" value="NZ_JAVRHU010000001.1"/>
</dbReference>